<protein>
    <submittedName>
        <fullName evidence="3">Uncharacterized protein</fullName>
    </submittedName>
</protein>
<reference evidence="3 4" key="1">
    <citation type="submission" date="2015-08" db="EMBL/GenBank/DDBJ databases">
        <title>Next Generation Sequencing and Analysis of the Genome of Puccinia sorghi L Schw, the Causal Agent of Maize Common Rust.</title>
        <authorList>
            <person name="Rochi L."/>
            <person name="Burguener G."/>
            <person name="Darino M."/>
            <person name="Turjanski A."/>
            <person name="Kreff E."/>
            <person name="Dieguez M.J."/>
            <person name="Sacco F."/>
        </authorList>
    </citation>
    <scope>NUCLEOTIDE SEQUENCE [LARGE SCALE GENOMIC DNA]</scope>
    <source>
        <strain evidence="3 4">RO10H11247</strain>
    </source>
</reference>
<evidence type="ECO:0000256" key="1">
    <source>
        <dbReference type="SAM" id="MobiDB-lite"/>
    </source>
</evidence>
<dbReference type="OrthoDB" id="2496957at2759"/>
<sequence length="869" mass="97729">MERLLKFFILVASHLHFLTATGTQEVSKWLEGEPSQRSGLDGFQDLQKQLNPGAPREPSLLPLFPIAPDPPPEIRESPQPTLIAPTVQTPIIVGASTANGKEGGSSMQAATVGPTRYHPPTRTGAAATGGDAAQPIHFVQSGRDTRKVACQQPASKRYRLDLNPELPQFPASGQGTTRLPGSAPSQFLPWYLTDGNNKPVSYQLGAASLADPAPPAPLPFYSYNRNMPQFYPMETEALPRLENPPPPPFSSSGGNRPRPFQLATQALPASAHPEESSRERALKAAAPQVGPPPKYGSASGVGNVNVISTDTSSSGIDGTVKISRDSKTRPTLLDDRHAVENNAATSNLRKSIQQVTSDSLACFPSTAWAWVTIIWIRNKDNAISETDEHFRQSFPQSISACLSRHNSQHEASSSGSAALGTSEPIKFVYLLWAINMRALELLKGEQQVPTYLDEQKDFMKWFTDFMTNCKNLGHCSDPKGDFLHEKIMTALDSKDDDARFLIILREIHRPHYTVTNKQALMNEAAVRAVTRYHKEKNARLFKFYQDIGFVRKLSEFSNMWSKRYVPRPGRALHFPYQRFQKAQVENHVKPINLSPGEPMEPLVLEDPEPRVWTWLSGLKSRIEQLVEEITTPNNILQVYIKQITREAQKKATYEPAEWEKRLYGLMWNINGSVLEAMGFPGSDADFLQQQAKTRAFFDQSLSKKESKRLEAEALGKNTKMDKFDELMKKWVFTKSKQPVFKIKQGYGSNPGYSFSSNQDIILAEIVVNIIGSYYKTQNMEKWITLFGKDANFVKFLVKLRLKQTNTLGLDRTQTRFNSPIEQLELFPWEKKTKLLDGELPENAQRLFQRPCRLLLASWIEYVQHKSTRN</sequence>
<feature type="region of interest" description="Disordered" evidence="1">
    <location>
        <begin position="33"/>
        <end position="75"/>
    </location>
</feature>
<feature type="chain" id="PRO_5005567818" evidence="2">
    <location>
        <begin position="21"/>
        <end position="869"/>
    </location>
</feature>
<gene>
    <name evidence="3" type="ORF">VP01_597g7</name>
</gene>
<dbReference type="EMBL" id="LAVV01011251">
    <property type="protein sequence ID" value="KNZ48008.1"/>
    <property type="molecule type" value="Genomic_DNA"/>
</dbReference>
<organism evidence="3 4">
    <name type="scientific">Puccinia sorghi</name>
    <dbReference type="NCBI Taxonomy" id="27349"/>
    <lineage>
        <taxon>Eukaryota</taxon>
        <taxon>Fungi</taxon>
        <taxon>Dikarya</taxon>
        <taxon>Basidiomycota</taxon>
        <taxon>Pucciniomycotina</taxon>
        <taxon>Pucciniomycetes</taxon>
        <taxon>Pucciniales</taxon>
        <taxon>Pucciniaceae</taxon>
        <taxon>Puccinia</taxon>
    </lineage>
</organism>
<dbReference type="VEuPathDB" id="FungiDB:VP01_597g7"/>
<keyword evidence="4" id="KW-1185">Reference proteome</keyword>
<keyword evidence="2" id="KW-0732">Signal</keyword>
<feature type="compositionally biased region" description="Low complexity" evidence="1">
    <location>
        <begin position="250"/>
        <end position="259"/>
    </location>
</feature>
<comment type="caution">
    <text evidence="3">The sequence shown here is derived from an EMBL/GenBank/DDBJ whole genome shotgun (WGS) entry which is preliminary data.</text>
</comment>
<evidence type="ECO:0000256" key="2">
    <source>
        <dbReference type="SAM" id="SignalP"/>
    </source>
</evidence>
<dbReference type="AlphaFoldDB" id="A0A0L6UHL5"/>
<evidence type="ECO:0000313" key="3">
    <source>
        <dbReference type="EMBL" id="KNZ48008.1"/>
    </source>
</evidence>
<dbReference type="Proteomes" id="UP000037035">
    <property type="component" value="Unassembled WGS sequence"/>
</dbReference>
<feature type="region of interest" description="Disordered" evidence="1">
    <location>
        <begin position="237"/>
        <end position="301"/>
    </location>
</feature>
<accession>A0A0L6UHL5</accession>
<feature type="signal peptide" evidence="2">
    <location>
        <begin position="1"/>
        <end position="20"/>
    </location>
</feature>
<feature type="compositionally biased region" description="Basic and acidic residues" evidence="1">
    <location>
        <begin position="272"/>
        <end position="282"/>
    </location>
</feature>
<feature type="region of interest" description="Disordered" evidence="1">
    <location>
        <begin position="96"/>
        <end position="129"/>
    </location>
</feature>
<proteinExistence type="predicted"/>
<evidence type="ECO:0000313" key="4">
    <source>
        <dbReference type="Proteomes" id="UP000037035"/>
    </source>
</evidence>
<name>A0A0L6UHL5_9BASI</name>